<sequence>MPTAFQKELGTLAQRLADLCALVAIAFEEATRSVLESDRTLGGRAREDTAAAAALGAACEDQACALLALHAPREEDVKAVVAAVHAAADLTRMGGLARDVAEARWRVPVEVRPALGRLGGHAVAAARALRGQLAGEDGPGMTGAVALAGTAERDLRDETGGIGWPHGAAAAADVVLLAAACGRFAGTAASIAGRMAEFAPVAT</sequence>
<dbReference type="Proteomes" id="UP000198878">
    <property type="component" value="Unassembled WGS sequence"/>
</dbReference>
<evidence type="ECO:0000259" key="1">
    <source>
        <dbReference type="Pfam" id="PF01895"/>
    </source>
</evidence>
<accession>A0A1H5R113</accession>
<keyword evidence="3" id="KW-1185">Reference proteome</keyword>
<feature type="domain" description="PhoU" evidence="1">
    <location>
        <begin position="18"/>
        <end position="102"/>
    </location>
</feature>
<dbReference type="OrthoDB" id="3629500at2"/>
<dbReference type="Pfam" id="PF01895">
    <property type="entry name" value="PhoU"/>
    <property type="match status" value="1"/>
</dbReference>
<dbReference type="STRING" id="218821.SAMN05421837_10664"/>
<dbReference type="InterPro" id="IPR026022">
    <property type="entry name" value="PhoU_dom"/>
</dbReference>
<dbReference type="RefSeq" id="WP_086684385.1">
    <property type="nucleotide sequence ID" value="NZ_FNUJ01000006.1"/>
</dbReference>
<dbReference type="InterPro" id="IPR038078">
    <property type="entry name" value="PhoU-like_sf"/>
</dbReference>
<dbReference type="EMBL" id="FNUJ01000006">
    <property type="protein sequence ID" value="SEF32073.1"/>
    <property type="molecule type" value="Genomic_DNA"/>
</dbReference>
<dbReference type="AlphaFoldDB" id="A0A1H5R113"/>
<evidence type="ECO:0000313" key="3">
    <source>
        <dbReference type="Proteomes" id="UP000198878"/>
    </source>
</evidence>
<dbReference type="SUPFAM" id="SSF109755">
    <property type="entry name" value="PhoU-like"/>
    <property type="match status" value="1"/>
</dbReference>
<reference evidence="3" key="1">
    <citation type="submission" date="2016-10" db="EMBL/GenBank/DDBJ databases">
        <authorList>
            <person name="Varghese N."/>
            <person name="Submissions S."/>
        </authorList>
    </citation>
    <scope>NUCLEOTIDE SEQUENCE [LARGE SCALE GENOMIC DNA]</scope>
    <source>
        <strain evidence="3">DSM 44654</strain>
    </source>
</reference>
<organism evidence="2 3">
    <name type="scientific">Amycolatopsis pretoriensis</name>
    <dbReference type="NCBI Taxonomy" id="218821"/>
    <lineage>
        <taxon>Bacteria</taxon>
        <taxon>Bacillati</taxon>
        <taxon>Actinomycetota</taxon>
        <taxon>Actinomycetes</taxon>
        <taxon>Pseudonocardiales</taxon>
        <taxon>Pseudonocardiaceae</taxon>
        <taxon>Amycolatopsis</taxon>
    </lineage>
</organism>
<name>A0A1H5R113_9PSEU</name>
<dbReference type="Gene3D" id="1.20.58.220">
    <property type="entry name" value="Phosphate transport system protein phou homolog 2, domain 2"/>
    <property type="match status" value="1"/>
</dbReference>
<evidence type="ECO:0000313" key="2">
    <source>
        <dbReference type="EMBL" id="SEF32073.1"/>
    </source>
</evidence>
<protein>
    <submittedName>
        <fullName evidence="2">Phosphate transport system protein</fullName>
    </submittedName>
</protein>
<proteinExistence type="predicted"/>
<gene>
    <name evidence="2" type="ORF">SAMN05421837_10664</name>
</gene>